<dbReference type="AlphaFoldDB" id="A0A942E6I6"/>
<sequence length="83" mass="9356">MPYTTYAIGDVHGRADLLGTLLDAIARVLFLGDIVDRGPSRRQSMDMVCDTLERWPRSLLMRGNHDAYFCDIIPLRTSDCPAE</sequence>
<keyword evidence="3" id="KW-1185">Reference proteome</keyword>
<reference evidence="2" key="1">
    <citation type="submission" date="2021-04" db="EMBL/GenBank/DDBJ databases">
        <title>Pseudaminobacter soli sp. nov., isolated from paddy soil contaminated by heavy metals.</title>
        <authorList>
            <person name="Zhang K."/>
        </authorList>
    </citation>
    <scope>NUCLEOTIDE SEQUENCE</scope>
    <source>
        <strain evidence="2">19-2017</strain>
    </source>
</reference>
<dbReference type="Proteomes" id="UP000680348">
    <property type="component" value="Unassembled WGS sequence"/>
</dbReference>
<evidence type="ECO:0000313" key="2">
    <source>
        <dbReference type="EMBL" id="MBS3652195.1"/>
    </source>
</evidence>
<dbReference type="Gene3D" id="3.60.21.10">
    <property type="match status" value="1"/>
</dbReference>
<feature type="domain" description="Calcineurin-like phosphoesterase" evidence="1">
    <location>
        <begin position="5"/>
        <end position="72"/>
    </location>
</feature>
<evidence type="ECO:0000259" key="1">
    <source>
        <dbReference type="Pfam" id="PF00149"/>
    </source>
</evidence>
<dbReference type="EMBL" id="JAGWCR010000021">
    <property type="protein sequence ID" value="MBS3652195.1"/>
    <property type="molecule type" value="Genomic_DNA"/>
</dbReference>
<accession>A0A942E6I6</accession>
<evidence type="ECO:0000313" key="3">
    <source>
        <dbReference type="Proteomes" id="UP000680348"/>
    </source>
</evidence>
<dbReference type="SUPFAM" id="SSF56300">
    <property type="entry name" value="Metallo-dependent phosphatases"/>
    <property type="match status" value="1"/>
</dbReference>
<dbReference type="InterPro" id="IPR004843">
    <property type="entry name" value="Calcineurin-like_PHP"/>
</dbReference>
<name>A0A942E6I6_9HYPH</name>
<dbReference type="Pfam" id="PF00149">
    <property type="entry name" value="Metallophos"/>
    <property type="match status" value="1"/>
</dbReference>
<gene>
    <name evidence="2" type="ORF">KEU06_26725</name>
</gene>
<protein>
    <submittedName>
        <fullName evidence="2">Metallophosphoesterase</fullName>
    </submittedName>
</protein>
<dbReference type="InterPro" id="IPR029052">
    <property type="entry name" value="Metallo-depent_PP-like"/>
</dbReference>
<dbReference type="GO" id="GO:0016787">
    <property type="term" value="F:hydrolase activity"/>
    <property type="evidence" value="ECO:0007669"/>
    <property type="project" value="InterPro"/>
</dbReference>
<comment type="caution">
    <text evidence="2">The sequence shown here is derived from an EMBL/GenBank/DDBJ whole genome shotgun (WGS) entry which is preliminary data.</text>
</comment>
<organism evidence="2 3">
    <name type="scientific">Pseudaminobacter soli</name>
    <name type="common">ex Zhang et al. 2022</name>
    <dbReference type="NCBI Taxonomy" id="2831468"/>
    <lineage>
        <taxon>Bacteria</taxon>
        <taxon>Pseudomonadati</taxon>
        <taxon>Pseudomonadota</taxon>
        <taxon>Alphaproteobacteria</taxon>
        <taxon>Hyphomicrobiales</taxon>
        <taxon>Phyllobacteriaceae</taxon>
        <taxon>Pseudaminobacter</taxon>
    </lineage>
</organism>
<proteinExistence type="predicted"/>